<keyword evidence="2" id="KW-1185">Reference proteome</keyword>
<reference evidence="1" key="1">
    <citation type="submission" date="2022-07" db="EMBL/GenBank/DDBJ databases">
        <title>Phylogenomic reconstructions and comparative analyses of Kickxellomycotina fungi.</title>
        <authorList>
            <person name="Reynolds N.K."/>
            <person name="Stajich J.E."/>
            <person name="Barry K."/>
            <person name="Grigoriev I.V."/>
            <person name="Crous P."/>
            <person name="Smith M.E."/>
        </authorList>
    </citation>
    <scope>NUCLEOTIDE SEQUENCE</scope>
    <source>
        <strain evidence="1">Benny 63K</strain>
    </source>
</reference>
<proteinExistence type="predicted"/>
<accession>A0ACC1IWG2</accession>
<dbReference type="EMBL" id="JANBPG010000010">
    <property type="protein sequence ID" value="KAJ1901944.1"/>
    <property type="molecule type" value="Genomic_DNA"/>
</dbReference>
<comment type="caution">
    <text evidence="1">The sequence shown here is derived from an EMBL/GenBank/DDBJ whole genome shotgun (WGS) entry which is preliminary data.</text>
</comment>
<evidence type="ECO:0000313" key="2">
    <source>
        <dbReference type="Proteomes" id="UP001150581"/>
    </source>
</evidence>
<evidence type="ECO:0000313" key="1">
    <source>
        <dbReference type="EMBL" id="KAJ1901944.1"/>
    </source>
</evidence>
<gene>
    <name evidence="1" type="ORF">LPJ66_000400</name>
</gene>
<sequence length="586" mass="66746">MNSFNSFNNTIDDRTANQHIVVDKPGVWNSQDSYRFHCELTNYTKLEKGLLSINHQYLDNRDIHLIELLENKFKHEIENNNIYSFNEFQKSDIVHYLEHDNESSPEKDCLSLFKLLCNLQIATKNKFTMRQLNNKHINTRSRWSVPLKNLNEIGYFVKNQAPKGMRPTPEELVEMTIKRSKKTNMESKNTTIVKALQKYAVNKQLYWCDQTNGVPLLEGSTLLANTISDYSEADRWICAMISKHGKVMVSYMDKCVVNLVNSYLCDKHESMDTTTIPTFVMHETPPPKIAELLDQHVKELVEISKTKSLKSLTDKSKLSSANVSPVSLTSSRFESVPGKSNKRIRGNSNKKTGQNSRNRTTLKKQIITFSPKKSSVYALVDNSSELTSELNPEMSKRMTNFGNQIMQYAAIETANKSPVMLSKQIGYRASAPALTTAMSTASTSTSASALVPAPSPAPAFNLQRKEFPLICAQYTPPVKSFKKLEDHKIVMPKFATSHERYYNGNQPLAMPHSCFINPEVGYINSSNMHPYLQQMQQMQMQQRPTGHAFFMSTQVFMPPPGMPGLNPDNYPNHNQVYQGRYEDPKY</sequence>
<protein>
    <submittedName>
        <fullName evidence="1">Uncharacterized protein</fullName>
    </submittedName>
</protein>
<name>A0ACC1IWG2_9FUNG</name>
<organism evidence="1 2">
    <name type="scientific">Kickxella alabastrina</name>
    <dbReference type="NCBI Taxonomy" id="61397"/>
    <lineage>
        <taxon>Eukaryota</taxon>
        <taxon>Fungi</taxon>
        <taxon>Fungi incertae sedis</taxon>
        <taxon>Zoopagomycota</taxon>
        <taxon>Kickxellomycotina</taxon>
        <taxon>Kickxellomycetes</taxon>
        <taxon>Kickxellales</taxon>
        <taxon>Kickxellaceae</taxon>
        <taxon>Kickxella</taxon>
    </lineage>
</organism>
<dbReference type="Proteomes" id="UP001150581">
    <property type="component" value="Unassembled WGS sequence"/>
</dbReference>